<accession>A0A926E992</accession>
<dbReference type="GO" id="GO:0007165">
    <property type="term" value="P:signal transduction"/>
    <property type="evidence" value="ECO:0007669"/>
    <property type="project" value="TreeGrafter"/>
</dbReference>
<dbReference type="PANTHER" id="PTHR32060">
    <property type="entry name" value="TAIL-SPECIFIC PROTEASE"/>
    <property type="match status" value="1"/>
</dbReference>
<dbReference type="CDD" id="cd07560">
    <property type="entry name" value="Peptidase_S41_CPP"/>
    <property type="match status" value="1"/>
</dbReference>
<name>A0A926E992_9FIRM</name>
<dbReference type="PANTHER" id="PTHR32060:SF30">
    <property type="entry name" value="CARBOXY-TERMINAL PROCESSING PROTEASE CTPA"/>
    <property type="match status" value="1"/>
</dbReference>
<dbReference type="PROSITE" id="PS50106">
    <property type="entry name" value="PDZ"/>
    <property type="match status" value="1"/>
</dbReference>
<dbReference type="SUPFAM" id="SSF50156">
    <property type="entry name" value="PDZ domain-like"/>
    <property type="match status" value="1"/>
</dbReference>
<keyword evidence="2 5" id="KW-0645">Protease</keyword>
<dbReference type="PROSITE" id="PS51257">
    <property type="entry name" value="PROKAR_LIPOPROTEIN"/>
    <property type="match status" value="1"/>
</dbReference>
<dbReference type="EMBL" id="JACRTA010000003">
    <property type="protein sequence ID" value="MBC8568778.1"/>
    <property type="molecule type" value="Genomic_DNA"/>
</dbReference>
<comment type="similarity">
    <text evidence="1 5">Belongs to the peptidase S41A family.</text>
</comment>
<dbReference type="Pfam" id="PF13180">
    <property type="entry name" value="PDZ_2"/>
    <property type="match status" value="1"/>
</dbReference>
<organism evidence="8 9">
    <name type="scientific">Lentihominibacter hominis</name>
    <dbReference type="NCBI Taxonomy" id="2763645"/>
    <lineage>
        <taxon>Bacteria</taxon>
        <taxon>Bacillati</taxon>
        <taxon>Bacillota</taxon>
        <taxon>Clostridia</taxon>
        <taxon>Peptostreptococcales</taxon>
        <taxon>Anaerovoracaceae</taxon>
        <taxon>Lentihominibacter</taxon>
    </lineage>
</organism>
<dbReference type="InterPro" id="IPR055210">
    <property type="entry name" value="CtpA/B_N"/>
</dbReference>
<gene>
    <name evidence="8" type="ORF">H8692_08410</name>
</gene>
<keyword evidence="4 5" id="KW-0720">Serine protease</keyword>
<dbReference type="AlphaFoldDB" id="A0A926E992"/>
<evidence type="ECO:0000256" key="6">
    <source>
        <dbReference type="SAM" id="SignalP"/>
    </source>
</evidence>
<dbReference type="GO" id="GO:0008236">
    <property type="term" value="F:serine-type peptidase activity"/>
    <property type="evidence" value="ECO:0007669"/>
    <property type="project" value="UniProtKB-KW"/>
</dbReference>
<evidence type="ECO:0000256" key="4">
    <source>
        <dbReference type="ARBA" id="ARBA00022825"/>
    </source>
</evidence>
<dbReference type="GO" id="GO:0004175">
    <property type="term" value="F:endopeptidase activity"/>
    <property type="evidence" value="ECO:0007669"/>
    <property type="project" value="TreeGrafter"/>
</dbReference>
<dbReference type="CDD" id="cd06782">
    <property type="entry name" value="cpPDZ_CPP-like"/>
    <property type="match status" value="1"/>
</dbReference>
<proteinExistence type="inferred from homology"/>
<dbReference type="InterPro" id="IPR029045">
    <property type="entry name" value="ClpP/crotonase-like_dom_sf"/>
</dbReference>
<comment type="caution">
    <text evidence="8">The sequence shown here is derived from an EMBL/GenBank/DDBJ whole genome shotgun (WGS) entry which is preliminary data.</text>
</comment>
<dbReference type="GO" id="GO:0030288">
    <property type="term" value="C:outer membrane-bounded periplasmic space"/>
    <property type="evidence" value="ECO:0007669"/>
    <property type="project" value="TreeGrafter"/>
</dbReference>
<dbReference type="SUPFAM" id="SSF52096">
    <property type="entry name" value="ClpP/crotonase"/>
    <property type="match status" value="1"/>
</dbReference>
<dbReference type="InterPro" id="IPR036034">
    <property type="entry name" value="PDZ_sf"/>
</dbReference>
<feature type="chain" id="PRO_5038978386" evidence="6">
    <location>
        <begin position="21"/>
        <end position="388"/>
    </location>
</feature>
<keyword evidence="6" id="KW-0732">Signal</keyword>
<feature type="domain" description="PDZ" evidence="7">
    <location>
        <begin position="112"/>
        <end position="162"/>
    </location>
</feature>
<feature type="signal peptide" evidence="6">
    <location>
        <begin position="1"/>
        <end position="20"/>
    </location>
</feature>
<dbReference type="NCBIfam" id="TIGR00225">
    <property type="entry name" value="prc"/>
    <property type="match status" value="1"/>
</dbReference>
<dbReference type="InterPro" id="IPR005151">
    <property type="entry name" value="Tail-specific_protease"/>
</dbReference>
<dbReference type="Gene3D" id="3.90.226.10">
    <property type="entry name" value="2-enoyl-CoA Hydratase, Chain A, domain 1"/>
    <property type="match status" value="1"/>
</dbReference>
<protein>
    <submittedName>
        <fullName evidence="8">S41 family peptidase</fullName>
    </submittedName>
</protein>
<dbReference type="Pfam" id="PF03572">
    <property type="entry name" value="Peptidase_S41"/>
    <property type="match status" value="1"/>
</dbReference>
<dbReference type="Pfam" id="PF22694">
    <property type="entry name" value="CtpB_N-like"/>
    <property type="match status" value="1"/>
</dbReference>
<dbReference type="InterPro" id="IPR001478">
    <property type="entry name" value="PDZ"/>
</dbReference>
<dbReference type="InterPro" id="IPR004447">
    <property type="entry name" value="Peptidase_S41A"/>
</dbReference>
<evidence type="ECO:0000256" key="5">
    <source>
        <dbReference type="RuleBase" id="RU004404"/>
    </source>
</evidence>
<dbReference type="GO" id="GO:0006508">
    <property type="term" value="P:proteolysis"/>
    <property type="evidence" value="ECO:0007669"/>
    <property type="project" value="UniProtKB-KW"/>
</dbReference>
<sequence>MEMKKKKFVVCIVAAFLAGAAVTGGSCAVAFNGVFGYVKVSKDDYEKMSQTYQRYGKLNQLYNTVNTTFYDDVNEESLMEGAYKGLVSGLGDPYSSYMTADEYKTWKATATGEYSGIGVTFTKDENGNFAVISVEKGSPAEEAGLKAGDFITAVDDKEYDDLDVIGNAIRGDEGSKVKLTYVRDGKEKSVTLIRQTIVQHSVEHKMMDGNIGYIRISSFIETTGDDFKEALKDIEGKSAKGLILDLRDNGGGLVNSCVEVADEFLDEGVVAYVEDRNKNRTDYEAKDGKTDLKTVVLVNENSASASEILAAALKDNGFDLVGQTTYGKGVIQSTAELEDGSALKLTIMQYFSPDGNAINKKGVEPDYKVKNEENSGSDTQMKKAVSLF</sequence>
<dbReference type="Gene3D" id="2.30.42.10">
    <property type="match status" value="1"/>
</dbReference>
<evidence type="ECO:0000313" key="9">
    <source>
        <dbReference type="Proteomes" id="UP000610862"/>
    </source>
</evidence>
<evidence type="ECO:0000256" key="3">
    <source>
        <dbReference type="ARBA" id="ARBA00022801"/>
    </source>
</evidence>
<dbReference type="Proteomes" id="UP000610862">
    <property type="component" value="Unassembled WGS sequence"/>
</dbReference>
<keyword evidence="3 5" id="KW-0378">Hydrolase</keyword>
<dbReference type="SMART" id="SM00228">
    <property type="entry name" value="PDZ"/>
    <property type="match status" value="1"/>
</dbReference>
<evidence type="ECO:0000259" key="7">
    <source>
        <dbReference type="PROSITE" id="PS50106"/>
    </source>
</evidence>
<keyword evidence="9" id="KW-1185">Reference proteome</keyword>
<dbReference type="RefSeq" id="WP_177268466.1">
    <property type="nucleotide sequence ID" value="NZ_JACRTA010000003.1"/>
</dbReference>
<dbReference type="SMART" id="SM00245">
    <property type="entry name" value="TSPc"/>
    <property type="match status" value="1"/>
</dbReference>
<evidence type="ECO:0000313" key="8">
    <source>
        <dbReference type="EMBL" id="MBC8568778.1"/>
    </source>
</evidence>
<reference evidence="8" key="1">
    <citation type="submission" date="2020-08" db="EMBL/GenBank/DDBJ databases">
        <title>Genome public.</title>
        <authorList>
            <person name="Liu C."/>
            <person name="Sun Q."/>
        </authorList>
    </citation>
    <scope>NUCLEOTIDE SEQUENCE</scope>
    <source>
        <strain evidence="8">NSJ-24</strain>
    </source>
</reference>
<dbReference type="Gene3D" id="3.30.750.44">
    <property type="match status" value="1"/>
</dbReference>
<evidence type="ECO:0000256" key="2">
    <source>
        <dbReference type="ARBA" id="ARBA00022670"/>
    </source>
</evidence>
<evidence type="ECO:0000256" key="1">
    <source>
        <dbReference type="ARBA" id="ARBA00009179"/>
    </source>
</evidence>